<protein>
    <submittedName>
        <fullName evidence="3">F-box protein skip23</fullName>
    </submittedName>
</protein>
<keyword evidence="4" id="KW-1185">Reference proteome</keyword>
<evidence type="ECO:0000313" key="4">
    <source>
        <dbReference type="Proteomes" id="UP001140206"/>
    </source>
</evidence>
<accession>A0AAV8BWB7</accession>
<proteinExistence type="predicted"/>
<dbReference type="Pfam" id="PF03478">
    <property type="entry name" value="Beta-prop_KIB1-4"/>
    <property type="match status" value="1"/>
</dbReference>
<dbReference type="Proteomes" id="UP001140206">
    <property type="component" value="Chromosome 5"/>
</dbReference>
<evidence type="ECO:0000259" key="2">
    <source>
        <dbReference type="Pfam" id="PF03478"/>
    </source>
</evidence>
<dbReference type="PANTHER" id="PTHR44259:SF114">
    <property type="entry name" value="OS06G0707300 PROTEIN"/>
    <property type="match status" value="1"/>
</dbReference>
<dbReference type="InterPro" id="IPR005174">
    <property type="entry name" value="KIB1-4_b-propeller"/>
</dbReference>
<feature type="domain" description="F-box" evidence="1">
    <location>
        <begin position="20"/>
        <end position="58"/>
    </location>
</feature>
<feature type="domain" description="KIB1-4 beta-propeller" evidence="2">
    <location>
        <begin position="84"/>
        <end position="327"/>
    </location>
</feature>
<evidence type="ECO:0000259" key="1">
    <source>
        <dbReference type="Pfam" id="PF00646"/>
    </source>
</evidence>
<gene>
    <name evidence="3" type="ORF">LUZ62_081645</name>
</gene>
<evidence type="ECO:0000313" key="3">
    <source>
        <dbReference type="EMBL" id="KAJ4747240.1"/>
    </source>
</evidence>
<dbReference type="AlphaFoldDB" id="A0AAV8BWB7"/>
<comment type="caution">
    <text evidence="3">The sequence shown here is derived from an EMBL/GenBank/DDBJ whole genome shotgun (WGS) entry which is preliminary data.</text>
</comment>
<dbReference type="InterPro" id="IPR036047">
    <property type="entry name" value="F-box-like_dom_sf"/>
</dbReference>
<dbReference type="EMBL" id="JAMFTS010000005">
    <property type="protein sequence ID" value="KAJ4747240.1"/>
    <property type="molecule type" value="Genomic_DNA"/>
</dbReference>
<dbReference type="Pfam" id="PF00646">
    <property type="entry name" value="F-box"/>
    <property type="match status" value="1"/>
</dbReference>
<dbReference type="PANTHER" id="PTHR44259">
    <property type="entry name" value="OS07G0183000 PROTEIN-RELATED"/>
    <property type="match status" value="1"/>
</dbReference>
<name>A0AAV8BWB7_9POAL</name>
<sequence>MEAIEPSLPLRSQKRVRVDWSDLPVDLLQEISKKLHDVFDFVYFRAVCKKWRSAASISDLPPQLPWLVEHPVNAQGIEGENLRFYSFFSDKIRTLHCPMARGKCLIGPSHGYLYACKRWKDPTPSLFNPLTKDEVTIQIRRDLFPFLDLESIGPDPIGTDSYMAFTDARDMMGFYRPCSCEWNYVELPIDICPVPGSCLKGRYYMNDHETGDTVVMDIACSSSFVIPAPKTLDSSDRVYFVESTGNILRIVKHKDQTLSLDLSLALCTSNFSFDIYQLCAEDDICQSRWVKINSIGNQIVFLDDRNGISITARPSTGMRINSVYFLQRCSVSYYGDWVTYCEVYKYSISDGRTEKVLCPFSNGRTWFVPNLVTSVPAGHQLQSITFIA</sequence>
<dbReference type="InterPro" id="IPR001810">
    <property type="entry name" value="F-box_dom"/>
</dbReference>
<dbReference type="SUPFAM" id="SSF81383">
    <property type="entry name" value="F-box domain"/>
    <property type="match status" value="1"/>
</dbReference>
<reference evidence="3" key="1">
    <citation type="submission" date="2022-08" db="EMBL/GenBank/DDBJ databases">
        <authorList>
            <person name="Marques A."/>
        </authorList>
    </citation>
    <scope>NUCLEOTIDE SEQUENCE</scope>
    <source>
        <strain evidence="3">RhyPub2mFocal</strain>
        <tissue evidence="3">Leaves</tissue>
    </source>
</reference>
<dbReference type="Gene3D" id="1.20.1280.50">
    <property type="match status" value="1"/>
</dbReference>
<organism evidence="3 4">
    <name type="scientific">Rhynchospora pubera</name>
    <dbReference type="NCBI Taxonomy" id="906938"/>
    <lineage>
        <taxon>Eukaryota</taxon>
        <taxon>Viridiplantae</taxon>
        <taxon>Streptophyta</taxon>
        <taxon>Embryophyta</taxon>
        <taxon>Tracheophyta</taxon>
        <taxon>Spermatophyta</taxon>
        <taxon>Magnoliopsida</taxon>
        <taxon>Liliopsida</taxon>
        <taxon>Poales</taxon>
        <taxon>Cyperaceae</taxon>
        <taxon>Cyperoideae</taxon>
        <taxon>Rhynchosporeae</taxon>
        <taxon>Rhynchospora</taxon>
    </lineage>
</organism>
<dbReference type="InterPro" id="IPR050942">
    <property type="entry name" value="F-box_BR-signaling"/>
</dbReference>